<accession>A0A843VT21</accession>
<comment type="subcellular location">
    <subcellularLocation>
        <location evidence="1">Cytoplasm</location>
    </subcellularLocation>
</comment>
<sequence>MQRGRSGRDDFFGFGDRFGGSGGFDRPGSLMSGFFGGRNPFDDPFFTQPFGGMTGPSFFGRSVFGAGGNPFGDPIHGGFVEHQAPQPKTSKGPIIQELSSDDEVDEQEEGRTKKRANTSKHARLGKEPYVLEPDDELYEKNSRVMQREMEFQRVGPSKPQSRSYSFHSSTVTYGGPGGAYYTSSTTRRSGGDGVTVEESREADTTTGKATHRISRGLGDMLQESLIQMGELMRFKCYITWVKMSLLILRKHGKEMRGNIYLDGTRVLTCSVIVVEVKKQGMQGCKLDSSGGVGLFQLRGSSKSHKPILTAILLRGPGCSSSCLISSCDPLRLQAVEGGLITL</sequence>
<evidence type="ECO:0000313" key="6">
    <source>
        <dbReference type="EMBL" id="MQL99095.1"/>
    </source>
</evidence>
<keyword evidence="7" id="KW-1185">Reference proteome</keyword>
<feature type="compositionally biased region" description="Acidic residues" evidence="5">
    <location>
        <begin position="99"/>
        <end position="108"/>
    </location>
</feature>
<dbReference type="OrthoDB" id="8707547at2759"/>
<evidence type="ECO:0000256" key="3">
    <source>
        <dbReference type="ARBA" id="ARBA00022490"/>
    </source>
</evidence>
<protein>
    <submittedName>
        <fullName evidence="6">Uncharacterized protein</fullName>
    </submittedName>
</protein>
<dbReference type="Pfam" id="PF10248">
    <property type="entry name" value="Mlf1IP"/>
    <property type="match status" value="1"/>
</dbReference>
<feature type="compositionally biased region" description="Basic residues" evidence="5">
    <location>
        <begin position="112"/>
        <end position="123"/>
    </location>
</feature>
<evidence type="ECO:0000256" key="4">
    <source>
        <dbReference type="ARBA" id="ARBA00022553"/>
    </source>
</evidence>
<gene>
    <name evidence="6" type="ORF">Taro_031820</name>
</gene>
<dbReference type="GO" id="GO:0005737">
    <property type="term" value="C:cytoplasm"/>
    <property type="evidence" value="ECO:0007669"/>
    <property type="project" value="UniProtKB-SubCell"/>
</dbReference>
<dbReference type="InterPro" id="IPR019376">
    <property type="entry name" value="Myeloid_leukemia_factor"/>
</dbReference>
<keyword evidence="3" id="KW-0963">Cytoplasm</keyword>
<comment type="caution">
    <text evidence="6">The sequence shown here is derived from an EMBL/GenBank/DDBJ whole genome shotgun (WGS) entry which is preliminary data.</text>
</comment>
<dbReference type="AlphaFoldDB" id="A0A843VT21"/>
<evidence type="ECO:0000256" key="5">
    <source>
        <dbReference type="SAM" id="MobiDB-lite"/>
    </source>
</evidence>
<evidence type="ECO:0000313" key="7">
    <source>
        <dbReference type="Proteomes" id="UP000652761"/>
    </source>
</evidence>
<name>A0A843VT21_COLES</name>
<feature type="region of interest" description="Disordered" evidence="5">
    <location>
        <begin position="182"/>
        <end position="210"/>
    </location>
</feature>
<keyword evidence="4" id="KW-0597">Phosphoprotein</keyword>
<dbReference type="PANTHER" id="PTHR13105">
    <property type="entry name" value="MYELOID LEUKEMIA FACTOR"/>
    <property type="match status" value="1"/>
</dbReference>
<comment type="similarity">
    <text evidence="2">Belongs to the MLF family.</text>
</comment>
<organism evidence="6 7">
    <name type="scientific">Colocasia esculenta</name>
    <name type="common">Wild taro</name>
    <name type="synonym">Arum esculentum</name>
    <dbReference type="NCBI Taxonomy" id="4460"/>
    <lineage>
        <taxon>Eukaryota</taxon>
        <taxon>Viridiplantae</taxon>
        <taxon>Streptophyta</taxon>
        <taxon>Embryophyta</taxon>
        <taxon>Tracheophyta</taxon>
        <taxon>Spermatophyta</taxon>
        <taxon>Magnoliopsida</taxon>
        <taxon>Liliopsida</taxon>
        <taxon>Araceae</taxon>
        <taxon>Aroideae</taxon>
        <taxon>Colocasieae</taxon>
        <taxon>Colocasia</taxon>
    </lineage>
</organism>
<proteinExistence type="inferred from homology"/>
<evidence type="ECO:0000256" key="1">
    <source>
        <dbReference type="ARBA" id="ARBA00004496"/>
    </source>
</evidence>
<reference evidence="6" key="1">
    <citation type="submission" date="2017-07" db="EMBL/GenBank/DDBJ databases">
        <title>Taro Niue Genome Assembly and Annotation.</title>
        <authorList>
            <person name="Atibalentja N."/>
            <person name="Keating K."/>
            <person name="Fields C.J."/>
        </authorList>
    </citation>
    <scope>NUCLEOTIDE SEQUENCE</scope>
    <source>
        <strain evidence="6">Niue_2</strain>
        <tissue evidence="6">Leaf</tissue>
    </source>
</reference>
<dbReference type="Proteomes" id="UP000652761">
    <property type="component" value="Unassembled WGS sequence"/>
</dbReference>
<feature type="region of interest" description="Disordered" evidence="5">
    <location>
        <begin position="77"/>
        <end position="128"/>
    </location>
</feature>
<dbReference type="EMBL" id="NMUH01002296">
    <property type="protein sequence ID" value="MQL99095.1"/>
    <property type="molecule type" value="Genomic_DNA"/>
</dbReference>
<evidence type="ECO:0000256" key="2">
    <source>
        <dbReference type="ARBA" id="ARBA00008332"/>
    </source>
</evidence>